<sequence length="415" mass="44981">MSSRLAGREAPLRPAPDEAVRRLLSAEAVRTRCHDIMAAAERDELTHFQWHPGKVADIAAYVAATTRQRFPNLTIPPHSRWRHFEVLGYHLAPAHPSDTAESRAEIARRAIDLVIPSVLLDAGAGPHWQYRDPRHGTLSRSEGLAAASLALFTGGELSADPDDPLRTDAERLSGCEEHTLARVFQAGADNPLVGLRERAALLRRLGSLLQDHPAIFGTPARLGHLFDYIAAHASDGCVRVPDILSLLLTILGPLWPNPLAQSGIALGDCGRHPASRDGYVPFHKLTQWLVYSLIEPLAVGGLRVTDEDHLTGLAEYRNGGLLLDMGALTVRDRRLLEYPQPAGSEPVIEWRALTVAALDTLRVAVGQRLAAGQRPPLTMAQLMEGGTWAAGRAVAARARGDGRPPLNILSDGTVF</sequence>
<accession>A0A368HHF4</accession>
<dbReference type="Pfam" id="PF07958">
    <property type="entry name" value="DUF1688"/>
    <property type="match status" value="1"/>
</dbReference>
<dbReference type="PANTHER" id="PTHR31687:SF3">
    <property type="entry name" value="PROTEIN URG3"/>
    <property type="match status" value="1"/>
</dbReference>
<dbReference type="EMBL" id="PSYR01000001">
    <property type="protein sequence ID" value="RCN58801.1"/>
    <property type="molecule type" value="Genomic_DNA"/>
</dbReference>
<dbReference type="PANTHER" id="PTHR31687">
    <property type="match status" value="1"/>
</dbReference>
<dbReference type="AlphaFoldDB" id="A0A368HHF4"/>
<dbReference type="OrthoDB" id="5378341at2"/>
<organism evidence="1 2">
    <name type="scientific">Acidiferrobacter thiooxydans</name>
    <dbReference type="NCBI Taxonomy" id="163359"/>
    <lineage>
        <taxon>Bacteria</taxon>
        <taxon>Pseudomonadati</taxon>
        <taxon>Pseudomonadota</taxon>
        <taxon>Gammaproteobacteria</taxon>
        <taxon>Acidiferrobacterales</taxon>
        <taxon>Acidiferrobacteraceae</taxon>
        <taxon>Acidiferrobacter</taxon>
    </lineage>
</organism>
<evidence type="ECO:0000313" key="1">
    <source>
        <dbReference type="EMBL" id="RCN58801.1"/>
    </source>
</evidence>
<comment type="caution">
    <text evidence="1">The sequence shown here is derived from an EMBL/GenBank/DDBJ whole genome shotgun (WGS) entry which is preliminary data.</text>
</comment>
<evidence type="ECO:0000313" key="2">
    <source>
        <dbReference type="Proteomes" id="UP000253250"/>
    </source>
</evidence>
<protein>
    <submittedName>
        <fullName evidence="1">DUF1688 domain-containing protein</fullName>
    </submittedName>
</protein>
<name>A0A368HHF4_9GAMM</name>
<dbReference type="Proteomes" id="UP000253250">
    <property type="component" value="Unassembled WGS sequence"/>
</dbReference>
<gene>
    <name evidence="1" type="ORF">C4900_03305</name>
</gene>
<keyword evidence="2" id="KW-1185">Reference proteome</keyword>
<reference evidence="1 2" key="1">
    <citation type="submission" date="2018-02" db="EMBL/GenBank/DDBJ databases">
        <title>Insights into the biology of acidophilic members of the Acidiferrobacteraceae family derived from comparative genomic analyses.</title>
        <authorList>
            <person name="Issotta F."/>
            <person name="Thyssen C."/>
            <person name="Mena C."/>
            <person name="Moya A."/>
            <person name="Bellenberg S."/>
            <person name="Sproer C."/>
            <person name="Covarrubias P.C."/>
            <person name="Sand W."/>
            <person name="Quatrini R."/>
            <person name="Vera M."/>
        </authorList>
    </citation>
    <scope>NUCLEOTIDE SEQUENCE [LARGE SCALE GENOMIC DNA]</scope>
    <source>
        <strain evidence="2">m-1</strain>
    </source>
</reference>
<proteinExistence type="predicted"/>
<dbReference type="InterPro" id="IPR012469">
    <property type="entry name" value="DUF1688"/>
</dbReference>